<dbReference type="EMBL" id="CP158373">
    <property type="protein sequence ID" value="XBY65298.1"/>
    <property type="molecule type" value="Genomic_DNA"/>
</dbReference>
<evidence type="ECO:0000313" key="2">
    <source>
        <dbReference type="EMBL" id="XBY65298.1"/>
    </source>
</evidence>
<sequence>MTGKTKGPARTPAKCSLKAWFAHSAPVAVLLRRGPSEWVRMIRWDLRDDSFALGQWFHGKIAAEQCDLSDDGELFLYLARREGRRYWPEDIGPVWTAVSRPPHFSALALWAHPGYEGGGLFKGSRHLLLNIARPCERRANAELPLQVETSGRFFSWFQACLHKGWQAPDLPGGAESNYHWQMRTRLIKRQGELMLTWQKHQAHRYQWRNHFTLWRSGEPTAIEEADFVDFDCNGRLVMGRQGQVLACQRPEENLEWVCLADFSSQQPEPMEPTESAMTWPTAPSGSN</sequence>
<proteinExistence type="predicted"/>
<dbReference type="RefSeq" id="WP_350447845.1">
    <property type="nucleotide sequence ID" value="NZ_CP158373.1"/>
</dbReference>
<feature type="region of interest" description="Disordered" evidence="1">
    <location>
        <begin position="265"/>
        <end position="287"/>
    </location>
</feature>
<organism evidence="2">
    <name type="scientific">Pseudomonas solani</name>
    <dbReference type="NCBI Taxonomy" id="2731552"/>
    <lineage>
        <taxon>Bacteria</taxon>
        <taxon>Pseudomonadati</taxon>
        <taxon>Pseudomonadota</taxon>
        <taxon>Gammaproteobacteria</taxon>
        <taxon>Pseudomonadales</taxon>
        <taxon>Pseudomonadaceae</taxon>
        <taxon>Pseudomonas</taxon>
    </lineage>
</organism>
<gene>
    <name evidence="2" type="ORF">ABS648_05875</name>
</gene>
<accession>A0AAU7Y8D8</accession>
<reference evidence="2" key="1">
    <citation type="submission" date="2023-08" db="EMBL/GenBank/DDBJ databases">
        <title>Increased levels of nutrients transform a symbiont into a lethal pathobiont.</title>
        <authorList>
            <person name="Lachnit T."/>
            <person name="Ulrich L."/>
            <person name="Willmer F.M."/>
            <person name="Hasenbein T."/>
            <person name="Steiner L.X."/>
            <person name="Wolters M."/>
            <person name="Herbst E.M."/>
            <person name="Deines P."/>
        </authorList>
    </citation>
    <scope>NUCLEOTIDE SEQUENCE</scope>
    <source>
        <strain evidence="2">T3</strain>
    </source>
</reference>
<dbReference type="AlphaFoldDB" id="A0AAU7Y8D8"/>
<protein>
    <submittedName>
        <fullName evidence="2">Uncharacterized protein</fullName>
    </submittedName>
</protein>
<feature type="compositionally biased region" description="Polar residues" evidence="1">
    <location>
        <begin position="275"/>
        <end position="287"/>
    </location>
</feature>
<name>A0AAU7Y8D8_9PSED</name>
<evidence type="ECO:0000256" key="1">
    <source>
        <dbReference type="SAM" id="MobiDB-lite"/>
    </source>
</evidence>